<dbReference type="Gene3D" id="1.10.132.20">
    <property type="entry name" value="Ribosome-recycling factor"/>
    <property type="match status" value="1"/>
</dbReference>
<evidence type="ECO:0000256" key="1">
    <source>
        <dbReference type="ARBA" id="ARBA00004496"/>
    </source>
</evidence>
<comment type="subcellular location">
    <subcellularLocation>
        <location evidence="1">Cytoplasm</location>
    </subcellularLocation>
</comment>
<dbReference type="PANTHER" id="PTHR20982">
    <property type="entry name" value="RIBOSOME RECYCLING FACTOR"/>
    <property type="match status" value="1"/>
</dbReference>
<keyword evidence="4" id="KW-0648">Protein biosynthesis</keyword>
<dbReference type="Proteomes" id="UP000886217">
    <property type="component" value="Unassembled WGS sequence"/>
</dbReference>
<dbReference type="GO" id="GO:0043023">
    <property type="term" value="F:ribosomal large subunit binding"/>
    <property type="evidence" value="ECO:0007669"/>
    <property type="project" value="TreeGrafter"/>
</dbReference>
<proteinExistence type="inferred from homology"/>
<keyword evidence="5" id="KW-0175">Coiled coil</keyword>
<evidence type="ECO:0000259" key="6">
    <source>
        <dbReference type="Pfam" id="PF01765"/>
    </source>
</evidence>
<gene>
    <name evidence="7" type="ORF">ENL40_00990</name>
</gene>
<dbReference type="Pfam" id="PF01765">
    <property type="entry name" value="RRF"/>
    <property type="match status" value="1"/>
</dbReference>
<name>A0A7C5NW66_THELI</name>
<dbReference type="InterPro" id="IPR023584">
    <property type="entry name" value="Ribosome_recyc_fac_dom"/>
</dbReference>
<reference evidence="7" key="1">
    <citation type="journal article" date="2020" name="mSystems">
        <title>Genome- and Community-Level Interaction Insights into Carbon Utilization and Element Cycling Functions of Hydrothermarchaeota in Hydrothermal Sediment.</title>
        <authorList>
            <person name="Zhou Z."/>
            <person name="Liu Y."/>
            <person name="Xu W."/>
            <person name="Pan J."/>
            <person name="Luo Z.H."/>
            <person name="Li M."/>
        </authorList>
    </citation>
    <scope>NUCLEOTIDE SEQUENCE [LARGE SCALE GENOMIC DNA]</scope>
    <source>
        <strain evidence="7">HyVt-93</strain>
    </source>
</reference>
<dbReference type="AlphaFoldDB" id="A0A7C5NW66"/>
<dbReference type="GO" id="GO:0005737">
    <property type="term" value="C:cytoplasm"/>
    <property type="evidence" value="ECO:0007669"/>
    <property type="project" value="UniProtKB-SubCell"/>
</dbReference>
<dbReference type="GO" id="GO:0006412">
    <property type="term" value="P:translation"/>
    <property type="evidence" value="ECO:0007669"/>
    <property type="project" value="UniProtKB-KW"/>
</dbReference>
<dbReference type="PANTHER" id="PTHR20982:SF3">
    <property type="entry name" value="MITOCHONDRIAL RIBOSOME RECYCLING FACTOR PSEUDO 1"/>
    <property type="match status" value="1"/>
</dbReference>
<evidence type="ECO:0000256" key="3">
    <source>
        <dbReference type="ARBA" id="ARBA00022490"/>
    </source>
</evidence>
<keyword evidence="3" id="KW-0963">Cytoplasm</keyword>
<evidence type="ECO:0000313" key="7">
    <source>
        <dbReference type="EMBL" id="HHI00047.1"/>
    </source>
</evidence>
<feature type="domain" description="Ribosome recycling factor" evidence="6">
    <location>
        <begin position="20"/>
        <end position="183"/>
    </location>
</feature>
<sequence length="185" mass="21301">MAEKEFKDMKERMEKAVEHLKKELQGIRTGRAHPALVEDIKVEYYGSMVPISQMATVSIPDPRQILIAPWDKTAVKPIEKAIQASHLGINPQVDGDVIRLNIPELTGERRQELTKLVKKYAEDARIAVRNLRRDTNDAVKKKEKSGEISEDQMHDYLERIQKITDDFIKKVDAIAEEKEEEILEK</sequence>
<comment type="caution">
    <text evidence="7">The sequence shown here is derived from an EMBL/GenBank/DDBJ whole genome shotgun (WGS) entry which is preliminary data.</text>
</comment>
<evidence type="ECO:0000256" key="4">
    <source>
        <dbReference type="ARBA" id="ARBA00022917"/>
    </source>
</evidence>
<dbReference type="InterPro" id="IPR002661">
    <property type="entry name" value="Ribosome_recyc_fac"/>
</dbReference>
<dbReference type="CDD" id="cd00520">
    <property type="entry name" value="RRF"/>
    <property type="match status" value="1"/>
</dbReference>
<dbReference type="Gene3D" id="3.30.1360.40">
    <property type="match status" value="1"/>
</dbReference>
<evidence type="ECO:0000256" key="5">
    <source>
        <dbReference type="SAM" id="Coils"/>
    </source>
</evidence>
<dbReference type="FunFam" id="3.30.1360.40:FF:000001">
    <property type="entry name" value="Ribosome-recycling factor"/>
    <property type="match status" value="1"/>
</dbReference>
<dbReference type="NCBIfam" id="TIGR00496">
    <property type="entry name" value="frr"/>
    <property type="match status" value="1"/>
</dbReference>
<evidence type="ECO:0000256" key="2">
    <source>
        <dbReference type="ARBA" id="ARBA00005912"/>
    </source>
</evidence>
<comment type="similarity">
    <text evidence="2">Belongs to the RRF family.</text>
</comment>
<dbReference type="SUPFAM" id="SSF55194">
    <property type="entry name" value="Ribosome recycling factor, RRF"/>
    <property type="match status" value="1"/>
</dbReference>
<protein>
    <submittedName>
        <fullName evidence="7">Ribosome recycling factor</fullName>
    </submittedName>
</protein>
<dbReference type="InterPro" id="IPR036191">
    <property type="entry name" value="RRF_sf"/>
</dbReference>
<dbReference type="EMBL" id="DRTU01000045">
    <property type="protein sequence ID" value="HHI00047.1"/>
    <property type="molecule type" value="Genomic_DNA"/>
</dbReference>
<dbReference type="HAMAP" id="MF_00040">
    <property type="entry name" value="RRF"/>
    <property type="match status" value="1"/>
</dbReference>
<feature type="coiled-coil region" evidence="5">
    <location>
        <begin position="3"/>
        <end position="30"/>
    </location>
</feature>
<dbReference type="FunFam" id="1.10.132.20:FF:000001">
    <property type="entry name" value="Ribosome-recycling factor"/>
    <property type="match status" value="1"/>
</dbReference>
<accession>A0A7C5NW66</accession>
<organism evidence="7">
    <name type="scientific">Thermococcus litoralis</name>
    <dbReference type="NCBI Taxonomy" id="2265"/>
    <lineage>
        <taxon>Archaea</taxon>
        <taxon>Methanobacteriati</taxon>
        <taxon>Methanobacteriota</taxon>
        <taxon>Thermococci</taxon>
        <taxon>Thermococcales</taxon>
        <taxon>Thermococcaceae</taxon>
        <taxon>Thermococcus</taxon>
    </lineage>
</organism>